<dbReference type="Pfam" id="PF00015">
    <property type="entry name" value="MCPsignal"/>
    <property type="match status" value="1"/>
</dbReference>
<keyword evidence="3" id="KW-0145">Chemotaxis</keyword>
<dbReference type="OrthoDB" id="9816383at2"/>
<evidence type="ECO:0000313" key="14">
    <source>
        <dbReference type="EMBL" id="EIG54371.1"/>
    </source>
</evidence>
<dbReference type="SUPFAM" id="SSF58104">
    <property type="entry name" value="Methyl-accepting chemotaxis protein (MCP) signaling domain"/>
    <property type="match status" value="1"/>
</dbReference>
<dbReference type="AlphaFoldDB" id="I2Q3L5"/>
<reference evidence="14" key="1">
    <citation type="submission" date="2011-11" db="EMBL/GenBank/DDBJ databases">
        <title>Improved High-Quality Draft sequence of Desulfovibrio sp. U5L.</title>
        <authorList>
            <consortium name="US DOE Joint Genome Institute"/>
            <person name="Lucas S."/>
            <person name="Han J."/>
            <person name="Lapidus A."/>
            <person name="Cheng J.-F."/>
            <person name="Goodwin L."/>
            <person name="Pitluck S."/>
            <person name="Peters L."/>
            <person name="Ovchinnikova G."/>
            <person name="Held B."/>
            <person name="Detter J.C."/>
            <person name="Han C."/>
            <person name="Tapia R."/>
            <person name="Land M."/>
            <person name="Hauser L."/>
            <person name="Kyrpides N."/>
            <person name="Ivanova N."/>
            <person name="Pagani I."/>
            <person name="Gabster J."/>
            <person name="Walker C."/>
            <person name="Stolyar S."/>
            <person name="Stahl D."/>
            <person name="Arkin A."/>
            <person name="Dehal P."/>
            <person name="Hazen T."/>
            <person name="Woyke T."/>
        </authorList>
    </citation>
    <scope>NUCLEOTIDE SEQUENCE [LARGE SCALE GENOMIC DNA]</scope>
    <source>
        <strain evidence="14">U5L</strain>
    </source>
</reference>
<dbReference type="Pfam" id="PF02743">
    <property type="entry name" value="dCache_1"/>
    <property type="match status" value="1"/>
</dbReference>
<dbReference type="CDD" id="cd06225">
    <property type="entry name" value="HAMP"/>
    <property type="match status" value="1"/>
</dbReference>
<dbReference type="STRING" id="596152.DesU5LDRAFT_2721"/>
<comment type="subcellular location">
    <subcellularLocation>
        <location evidence="1">Cell membrane</location>
        <topology evidence="1">Multi-pass membrane protein</topology>
    </subcellularLocation>
</comment>
<dbReference type="InterPro" id="IPR035965">
    <property type="entry name" value="PAS-like_dom_sf"/>
</dbReference>
<protein>
    <submittedName>
        <fullName evidence="14">Methyl-accepting chemotaxis protein</fullName>
    </submittedName>
</protein>
<dbReference type="Pfam" id="PF00989">
    <property type="entry name" value="PAS"/>
    <property type="match status" value="1"/>
</dbReference>
<dbReference type="CDD" id="cd12914">
    <property type="entry name" value="PDC1_DGC_like"/>
    <property type="match status" value="1"/>
</dbReference>
<evidence type="ECO:0000259" key="13">
    <source>
        <dbReference type="PROSITE" id="PS50885"/>
    </source>
</evidence>
<dbReference type="SUPFAM" id="SSF55785">
    <property type="entry name" value="PYP-like sensor domain (PAS domain)"/>
    <property type="match status" value="1"/>
</dbReference>
<feature type="transmembrane region" description="Helical" evidence="10">
    <location>
        <begin position="285"/>
        <end position="304"/>
    </location>
</feature>
<evidence type="ECO:0000256" key="2">
    <source>
        <dbReference type="ARBA" id="ARBA00022475"/>
    </source>
</evidence>
<dbReference type="CDD" id="cd00130">
    <property type="entry name" value="PAS"/>
    <property type="match status" value="1"/>
</dbReference>
<evidence type="ECO:0000256" key="8">
    <source>
        <dbReference type="ARBA" id="ARBA00029447"/>
    </source>
</evidence>
<evidence type="ECO:0000256" key="5">
    <source>
        <dbReference type="ARBA" id="ARBA00022989"/>
    </source>
</evidence>
<evidence type="ECO:0000256" key="6">
    <source>
        <dbReference type="ARBA" id="ARBA00023136"/>
    </source>
</evidence>
<dbReference type="PROSITE" id="PS50113">
    <property type="entry name" value="PAC"/>
    <property type="match status" value="1"/>
</dbReference>
<dbReference type="eggNOG" id="COG4191">
    <property type="taxonomic scope" value="Bacteria"/>
</dbReference>
<dbReference type="SMART" id="SM00283">
    <property type="entry name" value="MA"/>
    <property type="match status" value="1"/>
</dbReference>
<keyword evidence="4 10" id="KW-0812">Transmembrane</keyword>
<dbReference type="InterPro" id="IPR004089">
    <property type="entry name" value="MCPsignal_dom"/>
</dbReference>
<evidence type="ECO:0000256" key="10">
    <source>
        <dbReference type="SAM" id="Phobius"/>
    </source>
</evidence>
<dbReference type="HOGENOM" id="CLU_000445_107_19_7"/>
<feature type="domain" description="PAC" evidence="12">
    <location>
        <begin position="430"/>
        <end position="482"/>
    </location>
</feature>
<dbReference type="InterPro" id="IPR000014">
    <property type="entry name" value="PAS"/>
</dbReference>
<dbReference type="PANTHER" id="PTHR32089:SF112">
    <property type="entry name" value="LYSOZYME-LIKE PROTEIN-RELATED"/>
    <property type="match status" value="1"/>
</dbReference>
<dbReference type="CDD" id="cd11386">
    <property type="entry name" value="MCP_signal"/>
    <property type="match status" value="1"/>
</dbReference>
<dbReference type="FunFam" id="1.10.287.950:FF:000001">
    <property type="entry name" value="Methyl-accepting chemotaxis sensory transducer"/>
    <property type="match status" value="1"/>
</dbReference>
<evidence type="ECO:0000256" key="3">
    <source>
        <dbReference type="ARBA" id="ARBA00022500"/>
    </source>
</evidence>
<gene>
    <name evidence="14" type="ORF">DesU5LDRAFT_2721</name>
</gene>
<evidence type="ECO:0000256" key="7">
    <source>
        <dbReference type="ARBA" id="ARBA00023224"/>
    </source>
</evidence>
<name>I2Q3L5_9BACT</name>
<dbReference type="Pfam" id="PF00672">
    <property type="entry name" value="HAMP"/>
    <property type="match status" value="1"/>
</dbReference>
<dbReference type="InterPro" id="IPR013767">
    <property type="entry name" value="PAS_fold"/>
</dbReference>
<feature type="domain" description="Methyl-accepting transducer" evidence="11">
    <location>
        <begin position="497"/>
        <end position="733"/>
    </location>
</feature>
<evidence type="ECO:0000259" key="11">
    <source>
        <dbReference type="PROSITE" id="PS50111"/>
    </source>
</evidence>
<keyword evidence="2" id="KW-1003">Cell membrane</keyword>
<evidence type="ECO:0000256" key="9">
    <source>
        <dbReference type="PROSITE-ProRule" id="PRU00284"/>
    </source>
</evidence>
<dbReference type="InterPro" id="IPR000700">
    <property type="entry name" value="PAS-assoc_C"/>
</dbReference>
<dbReference type="InterPro" id="IPR003660">
    <property type="entry name" value="HAMP_dom"/>
</dbReference>
<proteinExistence type="inferred from homology"/>
<dbReference type="Gene3D" id="1.10.8.500">
    <property type="entry name" value="HAMP domain in histidine kinase"/>
    <property type="match status" value="1"/>
</dbReference>
<dbReference type="Gene3D" id="3.30.450.20">
    <property type="entry name" value="PAS domain"/>
    <property type="match status" value="3"/>
</dbReference>
<dbReference type="PROSITE" id="PS50111">
    <property type="entry name" value="CHEMOTAXIS_TRANSDUC_2"/>
    <property type="match status" value="1"/>
</dbReference>
<feature type="domain" description="HAMP" evidence="13">
    <location>
        <begin position="307"/>
        <end position="359"/>
    </location>
</feature>
<dbReference type="InterPro" id="IPR033479">
    <property type="entry name" value="dCache_1"/>
</dbReference>
<dbReference type="eggNOG" id="COG0840">
    <property type="taxonomic scope" value="Bacteria"/>
</dbReference>
<keyword evidence="5 10" id="KW-1133">Transmembrane helix</keyword>
<keyword evidence="6 10" id="KW-0472">Membrane</keyword>
<dbReference type="GO" id="GO:0007165">
    <property type="term" value="P:signal transduction"/>
    <property type="evidence" value="ECO:0007669"/>
    <property type="project" value="UniProtKB-KW"/>
</dbReference>
<comment type="similarity">
    <text evidence="8">Belongs to the methyl-accepting chemotaxis (MCP) protein family.</text>
</comment>
<dbReference type="GO" id="GO:0005886">
    <property type="term" value="C:plasma membrane"/>
    <property type="evidence" value="ECO:0007669"/>
    <property type="project" value="UniProtKB-SubCell"/>
</dbReference>
<keyword evidence="7 9" id="KW-0807">Transducer</keyword>
<dbReference type="SMART" id="SM00304">
    <property type="entry name" value="HAMP"/>
    <property type="match status" value="2"/>
</dbReference>
<dbReference type="PANTHER" id="PTHR32089">
    <property type="entry name" value="METHYL-ACCEPTING CHEMOTAXIS PROTEIN MCPB"/>
    <property type="match status" value="1"/>
</dbReference>
<dbReference type="EMBL" id="JH600068">
    <property type="protein sequence ID" value="EIG54371.1"/>
    <property type="molecule type" value="Genomic_DNA"/>
</dbReference>
<dbReference type="PROSITE" id="PS50885">
    <property type="entry name" value="HAMP"/>
    <property type="match status" value="1"/>
</dbReference>
<dbReference type="CDD" id="cd12912">
    <property type="entry name" value="PDC2_MCP_like"/>
    <property type="match status" value="1"/>
</dbReference>
<evidence type="ECO:0000259" key="12">
    <source>
        <dbReference type="PROSITE" id="PS50113"/>
    </source>
</evidence>
<accession>I2Q3L5</accession>
<dbReference type="GO" id="GO:0006935">
    <property type="term" value="P:chemotaxis"/>
    <property type="evidence" value="ECO:0007669"/>
    <property type="project" value="UniProtKB-KW"/>
</dbReference>
<dbReference type="SUPFAM" id="SSF158472">
    <property type="entry name" value="HAMP domain-like"/>
    <property type="match status" value="1"/>
</dbReference>
<sequence>MPKASSNTLLTALVAGSVLAGVAVLVLYVSGSSFTITSRLQEASLAQLAASSSRTLDLYLADAADVARALAGQEAVVAGLTGDVDRARARFRNSIESYRQYWAVFAFDTAGKIVAGCNANMEDMAGGSRADRSYVKDVLAGQDLVFTDQILSARSGDTLIFVVAKAVRGPDGRLLGGVAVCPKWNVFTKSFIDPLRFGERGYGFMLDASGTVIAHAVDKEMLLKSVADQDFIKQTLARKEGVIAYDWKGERKILAVSQVATTGWLVCMTAYESEMTAMAAGQRNMLLGIGALVLAAVVSVITLANRSLVLRPLAAVERFTEAVTAGDLQASLPGVFRFELGTLAANLRRMVAELKNRLGFSQGVLAGIPAPCAVVGPDSRILWLNQRVIDLLGLSATVESAKGQNTGQLFYGDPTRETLSHKTITERRSLSLDIDFSTRDGRTLHLHVDTTPFYDMDGQLLGCLVFWNDLTGLVAQKNRIEAQNAAIGQTASEATQVADRMAQGAEELAAQIDEANAGAQEQNGRVQETVTAVEEMNATILEVARNAAETARGAETARQKAREGADTVVEVVAAVGAVRDAATRLKDNMRELGEKTHGIGAVLGVISDIADQTNLLALNAAIEAARAGEAGRGFAVVADEVRKLAEKTLTATKDVGEAIAAVRQGTTDTERMVDRAAAAVDQATRLAERSGTALTEIVSVVETAGDQVRAIATAAEQQSATSEEINRAVEAISRIASETADAMAQSAQAVTELSGLAQHLNGLIDGLGKTDAP</sequence>
<evidence type="ECO:0000256" key="4">
    <source>
        <dbReference type="ARBA" id="ARBA00022692"/>
    </source>
</evidence>
<dbReference type="GO" id="GO:0006355">
    <property type="term" value="P:regulation of DNA-templated transcription"/>
    <property type="evidence" value="ECO:0007669"/>
    <property type="project" value="InterPro"/>
</dbReference>
<evidence type="ECO:0000256" key="1">
    <source>
        <dbReference type="ARBA" id="ARBA00004651"/>
    </source>
</evidence>
<organism evidence="14">
    <name type="scientific">Desulfovibrio sp. U5L</name>
    <dbReference type="NCBI Taxonomy" id="596152"/>
    <lineage>
        <taxon>Bacteria</taxon>
        <taxon>Pseudomonadati</taxon>
        <taxon>Thermodesulfobacteriota</taxon>
        <taxon>Desulfovibrionia</taxon>
        <taxon>Desulfovibrionales</taxon>
        <taxon>Desulfovibrionaceae</taxon>
        <taxon>Desulfovibrio</taxon>
    </lineage>
</organism>
<dbReference type="Gene3D" id="1.10.287.950">
    <property type="entry name" value="Methyl-accepting chemotaxis protein"/>
    <property type="match status" value="1"/>
</dbReference>